<protein>
    <submittedName>
        <fullName evidence="1">DUF91 domain-containing protein</fullName>
    </submittedName>
</protein>
<evidence type="ECO:0000313" key="2">
    <source>
        <dbReference type="Proteomes" id="UP000477750"/>
    </source>
</evidence>
<keyword evidence="2" id="KW-1185">Reference proteome</keyword>
<sequence length="365" mass="40129">MTLEVGLWRADENGLTRLSSSRVTLESKLEDYIEADPDILGQRLMLIGRQVPTAYGGSIDLLAVDAEGAVHVLELKRDKTPRNVVAQVLDYGSWVSELDHAHIVELFDAYRPGIAFDEAFAERFEGEPPDQLNSAQVFTIVAAWVDPSTERIVRFLNETFSVPVNVVFFRHFEDNGTSYLARTWLVAGEAASAPPHNKTQRTKEPWNGRDWYVSFGAGGDSRSWDDARKYGFVSAGSSPWYSKTLKGLPIGARIFTCIPKTGYVGVGIVTGEAARFDEAVVFVDGQEQKLAGLPLAGGYRHNSAGDTDDEAEYVVPVDWKKTVPASQAIWRTGMFANQNSACRLSKRFTIETVAAAFGVAADDPL</sequence>
<proteinExistence type="predicted"/>
<dbReference type="AlphaFoldDB" id="A0A6L5GF03"/>
<dbReference type="GO" id="GO:0003676">
    <property type="term" value="F:nucleic acid binding"/>
    <property type="evidence" value="ECO:0007669"/>
    <property type="project" value="InterPro"/>
</dbReference>
<organism evidence="1 2">
    <name type="scientific">Glycomyces albidus</name>
    <dbReference type="NCBI Taxonomy" id="2656774"/>
    <lineage>
        <taxon>Bacteria</taxon>
        <taxon>Bacillati</taxon>
        <taxon>Actinomycetota</taxon>
        <taxon>Actinomycetes</taxon>
        <taxon>Glycomycetales</taxon>
        <taxon>Glycomycetaceae</taxon>
        <taxon>Glycomyces</taxon>
    </lineage>
</organism>
<dbReference type="EMBL" id="WIAO01000036">
    <property type="protein sequence ID" value="MQM28165.1"/>
    <property type="molecule type" value="Genomic_DNA"/>
</dbReference>
<comment type="caution">
    <text evidence="1">The sequence shown here is derived from an EMBL/GenBank/DDBJ whole genome shotgun (WGS) entry which is preliminary data.</text>
</comment>
<gene>
    <name evidence="1" type="ORF">GFD30_21740</name>
</gene>
<dbReference type="Gene3D" id="3.40.1350.10">
    <property type="match status" value="1"/>
</dbReference>
<dbReference type="RefSeq" id="WP_153027270.1">
    <property type="nucleotide sequence ID" value="NZ_WIAO01000036.1"/>
</dbReference>
<reference evidence="1 2" key="1">
    <citation type="submission" date="2019-10" db="EMBL/GenBank/DDBJ databases">
        <title>Glycomyces albidus sp. nov., a novel actinomycete isolated from rhizosphere soil of wheat (Triticum aestivum L.).</title>
        <authorList>
            <person name="Qian L."/>
        </authorList>
    </citation>
    <scope>NUCLEOTIDE SEQUENCE [LARGE SCALE GENOMIC DNA]</scope>
    <source>
        <strain evidence="1 2">NEAU-7082</strain>
    </source>
</reference>
<name>A0A6L5GF03_9ACTN</name>
<evidence type="ECO:0000313" key="1">
    <source>
        <dbReference type="EMBL" id="MQM28165.1"/>
    </source>
</evidence>
<dbReference type="InterPro" id="IPR011856">
    <property type="entry name" value="tRNA_endonuc-like_dom_sf"/>
</dbReference>
<accession>A0A6L5GF03</accession>
<dbReference type="Proteomes" id="UP000477750">
    <property type="component" value="Unassembled WGS sequence"/>
</dbReference>